<proteinExistence type="predicted"/>
<dbReference type="STRING" id="538381.GCA_001696535_03825"/>
<dbReference type="Proteomes" id="UP000219331">
    <property type="component" value="Unassembled WGS sequence"/>
</dbReference>
<keyword evidence="5" id="KW-0732">Signal</keyword>
<name>A0A285T406_9HYPH</name>
<evidence type="ECO:0000256" key="3">
    <source>
        <dbReference type="ARBA" id="ARBA00023237"/>
    </source>
</evidence>
<dbReference type="Pfam" id="PF00691">
    <property type="entry name" value="OmpA"/>
    <property type="match status" value="1"/>
</dbReference>
<dbReference type="PANTHER" id="PTHR30329:SF21">
    <property type="entry name" value="LIPOPROTEIN YIAD-RELATED"/>
    <property type="match status" value="1"/>
</dbReference>
<dbReference type="AlphaFoldDB" id="A0A285T406"/>
<dbReference type="InterPro" id="IPR006664">
    <property type="entry name" value="OMP_bac"/>
</dbReference>
<evidence type="ECO:0000313" key="8">
    <source>
        <dbReference type="Proteomes" id="UP000219331"/>
    </source>
</evidence>
<evidence type="ECO:0000256" key="5">
    <source>
        <dbReference type="SAM" id="SignalP"/>
    </source>
</evidence>
<dbReference type="GO" id="GO:0009279">
    <property type="term" value="C:cell outer membrane"/>
    <property type="evidence" value="ECO:0007669"/>
    <property type="project" value="UniProtKB-SubCell"/>
</dbReference>
<dbReference type="InterPro" id="IPR036737">
    <property type="entry name" value="OmpA-like_sf"/>
</dbReference>
<evidence type="ECO:0000256" key="1">
    <source>
        <dbReference type="ARBA" id="ARBA00004442"/>
    </source>
</evidence>
<dbReference type="SUPFAM" id="SSF103088">
    <property type="entry name" value="OmpA-like"/>
    <property type="match status" value="1"/>
</dbReference>
<evidence type="ECO:0000259" key="6">
    <source>
        <dbReference type="PROSITE" id="PS51123"/>
    </source>
</evidence>
<evidence type="ECO:0000313" key="7">
    <source>
        <dbReference type="EMBL" id="SOC14034.1"/>
    </source>
</evidence>
<comment type="subcellular location">
    <subcellularLocation>
        <location evidence="1">Cell outer membrane</location>
    </subcellularLocation>
</comment>
<dbReference type="PANTHER" id="PTHR30329">
    <property type="entry name" value="STATOR ELEMENT OF FLAGELLAR MOTOR COMPLEX"/>
    <property type="match status" value="1"/>
</dbReference>
<sequence length="181" mass="19768">MTAFPMPETGRPVARPRAPLSLLAGLAACALLAGCNTVENVASPDVTNAPVLGFANMEPGSEEAFMLNVGRRTYFTPGSADIDETARMTLDKQAEWLKTNRTWYAKIQGFADDPGSTGDNTALSTRRANAVMAYLVGKGVAPNRLWAKGYGTERKVRDCAEEECKAQNRRVVTNLREERER</sequence>
<evidence type="ECO:0000256" key="4">
    <source>
        <dbReference type="PROSITE-ProRule" id="PRU00473"/>
    </source>
</evidence>
<keyword evidence="3" id="KW-0998">Cell outer membrane</keyword>
<dbReference type="CDD" id="cd07185">
    <property type="entry name" value="OmpA_C-like"/>
    <property type="match status" value="1"/>
</dbReference>
<protein>
    <submittedName>
        <fullName evidence="7">Peptidoglycan-associated lipoprotein</fullName>
    </submittedName>
</protein>
<reference evidence="7 8" key="1">
    <citation type="submission" date="2017-08" db="EMBL/GenBank/DDBJ databases">
        <authorList>
            <person name="de Groot N.N."/>
        </authorList>
    </citation>
    <scope>NUCLEOTIDE SEQUENCE [LARGE SCALE GENOMIC DNA]</scope>
    <source>
        <strain evidence="7 8">USBA 352</strain>
    </source>
</reference>
<dbReference type="InterPro" id="IPR050330">
    <property type="entry name" value="Bact_OuterMem_StrucFunc"/>
</dbReference>
<feature type="signal peptide" evidence="5">
    <location>
        <begin position="1"/>
        <end position="33"/>
    </location>
</feature>
<keyword evidence="8" id="KW-1185">Reference proteome</keyword>
<keyword evidence="7" id="KW-0449">Lipoprotein</keyword>
<evidence type="ECO:0000256" key="2">
    <source>
        <dbReference type="ARBA" id="ARBA00023136"/>
    </source>
</evidence>
<dbReference type="PROSITE" id="PS51123">
    <property type="entry name" value="OMPA_2"/>
    <property type="match status" value="1"/>
</dbReference>
<keyword evidence="2 4" id="KW-0472">Membrane</keyword>
<dbReference type="RefSeq" id="WP_228189072.1">
    <property type="nucleotide sequence ID" value="NZ_JAJGNR010000007.1"/>
</dbReference>
<dbReference type="PRINTS" id="PR01021">
    <property type="entry name" value="OMPADOMAIN"/>
</dbReference>
<feature type="chain" id="PRO_5012334756" evidence="5">
    <location>
        <begin position="34"/>
        <end position="181"/>
    </location>
</feature>
<gene>
    <name evidence="7" type="ORF">SAMN05421512_107285</name>
</gene>
<dbReference type="Gene3D" id="3.30.1330.60">
    <property type="entry name" value="OmpA-like domain"/>
    <property type="match status" value="1"/>
</dbReference>
<organism evidence="7 8">
    <name type="scientific">Stappia indica</name>
    <dbReference type="NCBI Taxonomy" id="538381"/>
    <lineage>
        <taxon>Bacteria</taxon>
        <taxon>Pseudomonadati</taxon>
        <taxon>Pseudomonadota</taxon>
        <taxon>Alphaproteobacteria</taxon>
        <taxon>Hyphomicrobiales</taxon>
        <taxon>Stappiaceae</taxon>
        <taxon>Stappia</taxon>
    </lineage>
</organism>
<dbReference type="EMBL" id="OBML01000007">
    <property type="protein sequence ID" value="SOC14034.1"/>
    <property type="molecule type" value="Genomic_DNA"/>
</dbReference>
<feature type="domain" description="OmpA-like" evidence="6">
    <location>
        <begin position="62"/>
        <end position="179"/>
    </location>
</feature>
<dbReference type="InterPro" id="IPR006665">
    <property type="entry name" value="OmpA-like"/>
</dbReference>
<accession>A0A285T406</accession>